<evidence type="ECO:0000313" key="9">
    <source>
        <dbReference type="EMBL" id="PCH60607.1"/>
    </source>
</evidence>
<feature type="domain" description="Peptidase M20 dimerisation" evidence="8">
    <location>
        <begin position="213"/>
        <end position="356"/>
    </location>
</feature>
<dbReference type="Gene3D" id="3.40.630.10">
    <property type="entry name" value="Zn peptidases"/>
    <property type="match status" value="1"/>
</dbReference>
<dbReference type="Gene3D" id="3.30.70.360">
    <property type="match status" value="1"/>
</dbReference>
<dbReference type="PIRSF" id="PIRSF036696">
    <property type="entry name" value="ACY-1"/>
    <property type="match status" value="1"/>
</dbReference>
<keyword evidence="3" id="KW-0479">Metal-binding</keyword>
<evidence type="ECO:0000256" key="1">
    <source>
        <dbReference type="ARBA" id="ARBA00001947"/>
    </source>
</evidence>
<organism evidence="9 10">
    <name type="scientific">SAR86 cluster bacterium</name>
    <dbReference type="NCBI Taxonomy" id="2030880"/>
    <lineage>
        <taxon>Bacteria</taxon>
        <taxon>Pseudomonadati</taxon>
        <taxon>Pseudomonadota</taxon>
        <taxon>Gammaproteobacteria</taxon>
        <taxon>SAR86 cluster</taxon>
    </lineage>
</organism>
<accession>A0A2A4MLH5</accession>
<gene>
    <name evidence="9" type="ORF">COC19_05720</name>
</gene>
<comment type="cofactor">
    <cofactor evidence="1">
        <name>Zn(2+)</name>
        <dbReference type="ChEBI" id="CHEBI:29105"/>
    </cofactor>
</comment>
<sequence>MNKHTLLLFTLLIGAAHSANIHAQDLRDEAVAWLQEFIQIDTINPPGNEYRAVDFYAEIFRKEGIVFDSAESAPGRGNIWARLEGGDEPALILLQHTDVVPADREYWSTEPLSGEIRDGYIWGRGTRDMKGTGISQLASFISLHRSGEPLSRDVVFLATADEEAGGAYGVGWLIENRPEIFAGAGLLINEGGSGSNRDGNIVFGVEVTQKVPVWLRLNAVDTPGHGSSPRPTSSVTRIVDALNTIRETPFPARIIPVVDRYFASLSLSMDDEWAQDYADMGAAIEQPGFLDKLQASRAGHHSLTRDTCSITRMGGSSKINVVPPQAWAELDCRILPDRSSAEFIANLEQLIAGKGVEVEVIMAFTPAISSTLSTLYESIERVTLEKHPGSRLMPSVSTGFTDSHFTRDLGIISYGFNPIITKAGEASGIHGNDEKVAVEDFRQGVSDLRSIVRDLVYD</sequence>
<evidence type="ECO:0000256" key="4">
    <source>
        <dbReference type="ARBA" id="ARBA00022801"/>
    </source>
</evidence>
<dbReference type="SUPFAM" id="SSF55031">
    <property type="entry name" value="Bacterial exopeptidase dimerisation domain"/>
    <property type="match status" value="1"/>
</dbReference>
<keyword evidence="7" id="KW-0732">Signal</keyword>
<name>A0A2A4MLH5_9GAMM</name>
<dbReference type="AlphaFoldDB" id="A0A2A4MLH5"/>
<reference evidence="10" key="1">
    <citation type="submission" date="2017-08" db="EMBL/GenBank/DDBJ databases">
        <title>A dynamic microbial community with high functional redundancy inhabits the cold, oxic subseafloor aquifer.</title>
        <authorList>
            <person name="Tully B.J."/>
            <person name="Wheat C.G."/>
            <person name="Glazer B.T."/>
            <person name="Huber J.A."/>
        </authorList>
    </citation>
    <scope>NUCLEOTIDE SEQUENCE [LARGE SCALE GENOMIC DNA]</scope>
</reference>
<feature type="chain" id="PRO_5012607594" evidence="7">
    <location>
        <begin position="24"/>
        <end position="458"/>
    </location>
</feature>
<evidence type="ECO:0000256" key="3">
    <source>
        <dbReference type="ARBA" id="ARBA00022723"/>
    </source>
</evidence>
<dbReference type="InterPro" id="IPR011650">
    <property type="entry name" value="Peptidase_M20_dimer"/>
</dbReference>
<dbReference type="GO" id="GO:0046872">
    <property type="term" value="F:metal ion binding"/>
    <property type="evidence" value="ECO:0007669"/>
    <property type="project" value="UniProtKB-KW"/>
</dbReference>
<keyword evidence="4" id="KW-0378">Hydrolase</keyword>
<evidence type="ECO:0000256" key="6">
    <source>
        <dbReference type="ARBA" id="ARBA00023285"/>
    </source>
</evidence>
<evidence type="ECO:0000259" key="8">
    <source>
        <dbReference type="Pfam" id="PF07687"/>
    </source>
</evidence>
<dbReference type="GO" id="GO:0016787">
    <property type="term" value="F:hydrolase activity"/>
    <property type="evidence" value="ECO:0007669"/>
    <property type="project" value="UniProtKB-KW"/>
</dbReference>
<dbReference type="EMBL" id="NVQR01000087">
    <property type="protein sequence ID" value="PCH60607.1"/>
    <property type="molecule type" value="Genomic_DNA"/>
</dbReference>
<keyword evidence="6" id="KW-0170">Cobalt</keyword>
<dbReference type="PANTHER" id="PTHR43808:SF8">
    <property type="entry name" value="PEPTIDASE M20 DIMERISATION DOMAIN-CONTAINING PROTEIN"/>
    <property type="match status" value="1"/>
</dbReference>
<proteinExistence type="inferred from homology"/>
<evidence type="ECO:0000313" key="10">
    <source>
        <dbReference type="Proteomes" id="UP000218172"/>
    </source>
</evidence>
<feature type="signal peptide" evidence="7">
    <location>
        <begin position="1"/>
        <end position="23"/>
    </location>
</feature>
<dbReference type="Pfam" id="PF07687">
    <property type="entry name" value="M20_dimer"/>
    <property type="match status" value="1"/>
</dbReference>
<evidence type="ECO:0000256" key="2">
    <source>
        <dbReference type="ARBA" id="ARBA00006247"/>
    </source>
</evidence>
<dbReference type="InterPro" id="IPR002933">
    <property type="entry name" value="Peptidase_M20"/>
</dbReference>
<evidence type="ECO:0000256" key="7">
    <source>
        <dbReference type="SAM" id="SignalP"/>
    </source>
</evidence>
<dbReference type="Gene3D" id="1.10.150.900">
    <property type="match status" value="1"/>
</dbReference>
<comment type="caution">
    <text evidence="9">The sequence shown here is derived from an EMBL/GenBank/DDBJ whole genome shotgun (WGS) entry which is preliminary data.</text>
</comment>
<comment type="similarity">
    <text evidence="2">Belongs to the peptidase M20A family.</text>
</comment>
<evidence type="ECO:0000256" key="5">
    <source>
        <dbReference type="ARBA" id="ARBA00022833"/>
    </source>
</evidence>
<protein>
    <submittedName>
        <fullName evidence="9">Peptidase M20</fullName>
    </submittedName>
</protein>
<dbReference type="InterPro" id="IPR036264">
    <property type="entry name" value="Bact_exopeptidase_dim_dom"/>
</dbReference>
<dbReference type="InterPro" id="IPR050072">
    <property type="entry name" value="Peptidase_M20A"/>
</dbReference>
<dbReference type="PANTHER" id="PTHR43808">
    <property type="entry name" value="ACETYLORNITHINE DEACETYLASE"/>
    <property type="match status" value="1"/>
</dbReference>
<keyword evidence="5" id="KW-0862">Zinc</keyword>
<dbReference type="SUPFAM" id="SSF53187">
    <property type="entry name" value="Zn-dependent exopeptidases"/>
    <property type="match status" value="1"/>
</dbReference>
<dbReference type="Proteomes" id="UP000218172">
    <property type="component" value="Unassembled WGS sequence"/>
</dbReference>
<dbReference type="Pfam" id="PF01546">
    <property type="entry name" value="Peptidase_M20"/>
    <property type="match status" value="1"/>
</dbReference>